<keyword evidence="1" id="KW-0732">Signal</keyword>
<protein>
    <recommendedName>
        <fullName evidence="4">Secreted protein</fullName>
    </recommendedName>
</protein>
<organism evidence="2 3">
    <name type="scientific">Amycolatopsis endophytica</name>
    <dbReference type="NCBI Taxonomy" id="860233"/>
    <lineage>
        <taxon>Bacteria</taxon>
        <taxon>Bacillati</taxon>
        <taxon>Actinomycetota</taxon>
        <taxon>Actinomycetes</taxon>
        <taxon>Pseudonocardiales</taxon>
        <taxon>Pseudonocardiaceae</taxon>
        <taxon>Amycolatopsis</taxon>
    </lineage>
</organism>
<evidence type="ECO:0000256" key="1">
    <source>
        <dbReference type="SAM" id="SignalP"/>
    </source>
</evidence>
<evidence type="ECO:0008006" key="4">
    <source>
        <dbReference type="Google" id="ProtNLM"/>
    </source>
</evidence>
<proteinExistence type="predicted"/>
<feature type="signal peptide" evidence="1">
    <location>
        <begin position="1"/>
        <end position="30"/>
    </location>
</feature>
<dbReference type="Proteomes" id="UP000549616">
    <property type="component" value="Unassembled WGS sequence"/>
</dbReference>
<dbReference type="EMBL" id="JACCFK010000002">
    <property type="protein sequence ID" value="NYI93461.1"/>
    <property type="molecule type" value="Genomic_DNA"/>
</dbReference>
<feature type="chain" id="PRO_5039378144" description="Secreted protein" evidence="1">
    <location>
        <begin position="31"/>
        <end position="160"/>
    </location>
</feature>
<evidence type="ECO:0000313" key="2">
    <source>
        <dbReference type="EMBL" id="NYI93461.1"/>
    </source>
</evidence>
<evidence type="ECO:0000313" key="3">
    <source>
        <dbReference type="Proteomes" id="UP000549616"/>
    </source>
</evidence>
<keyword evidence="3" id="KW-1185">Reference proteome</keyword>
<gene>
    <name evidence="2" type="ORF">HNR02_006836</name>
</gene>
<accession>A0A853BFP6</accession>
<sequence length="160" mass="16801">MRNTARTWLRKRPALIVTTTLAAATITLTAAPSAAAEPGFLSSCSYSHVACKNGAKVSVPSPYNRCETAGSSVGSTQVCVLYDGDVVYVKDGSADGRSALGTIVATSGVEYRICRNPHGSGTWAKCTWNWGESAKKTVQGGVKQSAALASYNNLWSFTSN</sequence>
<comment type="caution">
    <text evidence="2">The sequence shown here is derived from an EMBL/GenBank/DDBJ whole genome shotgun (WGS) entry which is preliminary data.</text>
</comment>
<name>A0A853BFP6_9PSEU</name>
<reference evidence="2 3" key="1">
    <citation type="submission" date="2020-07" db="EMBL/GenBank/DDBJ databases">
        <title>Sequencing the genomes of 1000 actinobacteria strains.</title>
        <authorList>
            <person name="Klenk H.-P."/>
        </authorList>
    </citation>
    <scope>NUCLEOTIDE SEQUENCE [LARGE SCALE GENOMIC DNA]</scope>
    <source>
        <strain evidence="2 3">DSM 104006</strain>
    </source>
</reference>
<dbReference type="RefSeq" id="WP_179777630.1">
    <property type="nucleotide sequence ID" value="NZ_JACCFK010000002.1"/>
</dbReference>
<dbReference type="AlphaFoldDB" id="A0A853BFP6"/>